<dbReference type="InterPro" id="IPR036047">
    <property type="entry name" value="F-box-like_dom_sf"/>
</dbReference>
<comment type="caution">
    <text evidence="2">The sequence shown here is derived from an EMBL/GenBank/DDBJ whole genome shotgun (WGS) entry which is preliminary data.</text>
</comment>
<proteinExistence type="predicted"/>
<dbReference type="AlphaFoldDB" id="A0A7L3RRA1"/>
<dbReference type="Pfam" id="PF10442">
    <property type="entry name" value="FIST_C"/>
    <property type="match status" value="1"/>
</dbReference>
<organism evidence="2 3">
    <name type="scientific">Cepphus grylle</name>
    <name type="common">Black guillemot</name>
    <name type="synonym">Alca grylle</name>
    <dbReference type="NCBI Taxonomy" id="28697"/>
    <lineage>
        <taxon>Eukaryota</taxon>
        <taxon>Metazoa</taxon>
        <taxon>Chordata</taxon>
        <taxon>Craniata</taxon>
        <taxon>Vertebrata</taxon>
        <taxon>Euteleostomi</taxon>
        <taxon>Archelosauria</taxon>
        <taxon>Archosauria</taxon>
        <taxon>Dinosauria</taxon>
        <taxon>Saurischia</taxon>
        <taxon>Theropoda</taxon>
        <taxon>Coelurosauria</taxon>
        <taxon>Aves</taxon>
        <taxon>Neognathae</taxon>
        <taxon>Neoaves</taxon>
        <taxon>Charadriiformes</taxon>
        <taxon>Alcidae</taxon>
        <taxon>Cepphus</taxon>
    </lineage>
</organism>
<evidence type="ECO:0000259" key="1">
    <source>
        <dbReference type="SMART" id="SM01204"/>
    </source>
</evidence>
<reference evidence="2 3" key="1">
    <citation type="submission" date="2019-09" db="EMBL/GenBank/DDBJ databases">
        <title>Bird 10,000 Genomes (B10K) Project - Family phase.</title>
        <authorList>
            <person name="Zhang G."/>
        </authorList>
    </citation>
    <scope>NUCLEOTIDE SEQUENCE [LARGE SCALE GENOMIC DNA]</scope>
    <source>
        <strain evidence="2">OUT-0020</strain>
        <tissue evidence="2">Liver</tissue>
    </source>
</reference>
<name>A0A7L3RRA1_CEPGR</name>
<accession>A0A7L3RRA1</accession>
<dbReference type="GO" id="GO:0000209">
    <property type="term" value="P:protein polyubiquitination"/>
    <property type="evidence" value="ECO:0007669"/>
    <property type="project" value="TreeGrafter"/>
</dbReference>
<feature type="domain" description="FIST C-domain" evidence="1">
    <location>
        <begin position="225"/>
        <end position="360"/>
    </location>
</feature>
<dbReference type="Proteomes" id="UP000578766">
    <property type="component" value="Unassembled WGS sequence"/>
</dbReference>
<dbReference type="Pfam" id="PF12937">
    <property type="entry name" value="F-box-like"/>
    <property type="match status" value="1"/>
</dbReference>
<keyword evidence="3" id="KW-1185">Reference proteome</keyword>
<dbReference type="GO" id="GO:0032436">
    <property type="term" value="P:positive regulation of proteasomal ubiquitin-dependent protein catabolic process"/>
    <property type="evidence" value="ECO:0007669"/>
    <property type="project" value="TreeGrafter"/>
</dbReference>
<dbReference type="SUPFAM" id="SSF81383">
    <property type="entry name" value="F-box domain"/>
    <property type="match status" value="1"/>
</dbReference>
<dbReference type="InterPro" id="IPR019494">
    <property type="entry name" value="FIST_C"/>
</dbReference>
<protein>
    <submittedName>
        <fullName evidence="2">FBX22 protein</fullName>
    </submittedName>
</protein>
<evidence type="ECO:0000313" key="2">
    <source>
        <dbReference type="EMBL" id="NXV17142.1"/>
    </source>
</evidence>
<dbReference type="SMART" id="SM01204">
    <property type="entry name" value="FIST_C"/>
    <property type="match status" value="1"/>
</dbReference>
<evidence type="ECO:0000313" key="3">
    <source>
        <dbReference type="Proteomes" id="UP000578766"/>
    </source>
</evidence>
<dbReference type="CDD" id="cd22097">
    <property type="entry name" value="F-box_FBXO22"/>
    <property type="match status" value="1"/>
</dbReference>
<dbReference type="GO" id="GO:0048742">
    <property type="term" value="P:regulation of skeletal muscle fiber development"/>
    <property type="evidence" value="ECO:0007669"/>
    <property type="project" value="TreeGrafter"/>
</dbReference>
<dbReference type="Gene3D" id="1.20.1280.50">
    <property type="match status" value="1"/>
</dbReference>
<dbReference type="PANTHER" id="PTHR14939">
    <property type="entry name" value="F-BOX ONLY PROTEIN 22"/>
    <property type="match status" value="1"/>
</dbReference>
<feature type="non-terminal residue" evidence="2">
    <location>
        <position position="396"/>
    </location>
</feature>
<gene>
    <name evidence="2" type="primary">Fbxo22</name>
    <name evidence="2" type="ORF">CEPGRY_R06486</name>
</gene>
<sequence length="396" mass="43379">GGPAGGAMEATVRAGFVLGNLAEVVERVLGFLPTKALLRAACVCRLWRECARRTLRAQQRVAWVSALEAGPADSHALVRALARELEKVQVLPQTVLYIADAETFSGHEECHEQKKARKRNSKETAIALEKLLPKRCQVLGLVTPGVVVTPMGSSSNQPQEIEEGEAGFALLFPKIDGVKIHTFHFSKDSKNRVFDESKFAEAGLKNNPDLRVVLLFGYNSWKSGATRFLHQIVNPLNEKSIILAGGQVESFTSLTSENNNAQPGDACGVVGLAFSGPQIQSATILLDQDVADERTAEAAMQRLKAANIPEHNTIGFMFACVGRGYRHYKTKRNMEADAFRKFFPNVPLFGFFGHGEIGCDRIVTGNFVLRECNDIKDDLLHGYTTVMTLIHLGSTK</sequence>
<dbReference type="PANTHER" id="PTHR14939:SF5">
    <property type="entry name" value="F-BOX ONLY PROTEIN 22"/>
    <property type="match status" value="1"/>
</dbReference>
<dbReference type="EMBL" id="VZUD01000075">
    <property type="protein sequence ID" value="NXV17142.1"/>
    <property type="molecule type" value="Genomic_DNA"/>
</dbReference>
<dbReference type="InterPro" id="IPR001810">
    <property type="entry name" value="F-box_dom"/>
</dbReference>
<feature type="non-terminal residue" evidence="2">
    <location>
        <position position="1"/>
    </location>
</feature>